<dbReference type="GO" id="GO:0042256">
    <property type="term" value="P:cytosolic ribosome assembly"/>
    <property type="evidence" value="ECO:0007669"/>
    <property type="project" value="TreeGrafter"/>
</dbReference>
<evidence type="ECO:0000313" key="2">
    <source>
        <dbReference type="EMBL" id="JAS65423.1"/>
    </source>
</evidence>
<protein>
    <recommendedName>
        <fullName evidence="3">Complement component 1 Q subcomponent-binding protein, mitochondrial</fullName>
    </recommendedName>
</protein>
<comment type="similarity">
    <text evidence="1">Belongs to the MAM33 family.</text>
</comment>
<proteinExistence type="inferred from homology"/>
<dbReference type="InterPro" id="IPR003428">
    <property type="entry name" value="MAM33"/>
</dbReference>
<evidence type="ECO:0008006" key="3">
    <source>
        <dbReference type="Google" id="ProtNLM"/>
    </source>
</evidence>
<dbReference type="Gene3D" id="3.10.280.10">
    <property type="entry name" value="Mitochondrial glycoprotein"/>
    <property type="match status" value="1"/>
</dbReference>
<dbReference type="PANTHER" id="PTHR10826:SF1">
    <property type="entry name" value="COMPLEMENT COMPONENT 1 Q SUBCOMPONENT-BINDING PROTEIN, MITOCHONDRIAL"/>
    <property type="match status" value="1"/>
</dbReference>
<dbReference type="SUPFAM" id="SSF54529">
    <property type="entry name" value="Mitochondrial glycoprotein MAM33-like"/>
    <property type="match status" value="1"/>
</dbReference>
<gene>
    <name evidence="2" type="ORF">g.12565</name>
</gene>
<dbReference type="EMBL" id="GECZ01004346">
    <property type="protein sequence ID" value="JAS65423.1"/>
    <property type="molecule type" value="Transcribed_RNA"/>
</dbReference>
<dbReference type="FunFam" id="3.10.280.10:FF:000005">
    <property type="entry name" value="Glycoprotein gC1qBP, putative"/>
    <property type="match status" value="1"/>
</dbReference>
<dbReference type="InterPro" id="IPR036561">
    <property type="entry name" value="MAM33_sf"/>
</dbReference>
<dbReference type="Pfam" id="PF02330">
    <property type="entry name" value="MAM33"/>
    <property type="match status" value="1"/>
</dbReference>
<accession>A0A1B6GSV1</accession>
<organism evidence="2">
    <name type="scientific">Cuerna arida</name>
    <dbReference type="NCBI Taxonomy" id="1464854"/>
    <lineage>
        <taxon>Eukaryota</taxon>
        <taxon>Metazoa</taxon>
        <taxon>Ecdysozoa</taxon>
        <taxon>Arthropoda</taxon>
        <taxon>Hexapoda</taxon>
        <taxon>Insecta</taxon>
        <taxon>Pterygota</taxon>
        <taxon>Neoptera</taxon>
        <taxon>Paraneoptera</taxon>
        <taxon>Hemiptera</taxon>
        <taxon>Auchenorrhyncha</taxon>
        <taxon>Membracoidea</taxon>
        <taxon>Cicadellidae</taxon>
        <taxon>Cicadellinae</taxon>
        <taxon>Proconiini</taxon>
        <taxon>Cuerna</taxon>
    </lineage>
</organism>
<name>A0A1B6GSV1_9HEMI</name>
<dbReference type="AlphaFoldDB" id="A0A1B6GSV1"/>
<dbReference type="GO" id="GO:0005759">
    <property type="term" value="C:mitochondrial matrix"/>
    <property type="evidence" value="ECO:0007669"/>
    <property type="project" value="InterPro"/>
</dbReference>
<evidence type="ECO:0000256" key="1">
    <source>
        <dbReference type="ARBA" id="ARBA00005457"/>
    </source>
</evidence>
<dbReference type="PANTHER" id="PTHR10826">
    <property type="entry name" value="COMPLEMENT COMPONENT 1"/>
    <property type="match status" value="1"/>
</dbReference>
<sequence>MNSLVKSVLKTSSLRCFTSLLHQNVGTGTAKRQFARTLWHMCNRSDLSSNIQLSTPSTMCGCGCGLMRAHTKAEQELVEFLNEEIAAEKKLQKTKNIPTEVCGFKVKLDGSEVSLSKSAGDEKIEINFNVNHSVDSDTEPDINQNMDKPNIELKSKPTFEVDIKRGDRTLGFTCSYISHNQEQQQDDAYTDDIFGIDEVTFYEGEWKDSNYAVSGEVLDGYLYDLLMNLLEEKGITNELMEKVSDFATAYEHSSYIHMLESVQKFAAGK</sequence>
<reference evidence="2" key="1">
    <citation type="submission" date="2015-11" db="EMBL/GenBank/DDBJ databases">
        <title>De novo transcriptome assembly of four potential Pierce s Disease insect vectors from Arizona vineyards.</title>
        <authorList>
            <person name="Tassone E.E."/>
        </authorList>
    </citation>
    <scope>NUCLEOTIDE SEQUENCE</scope>
</reference>